<reference evidence="16" key="1">
    <citation type="submission" date="2024-06" db="EMBL/GenBank/DDBJ databases">
        <authorList>
            <person name="Lan T."/>
        </authorList>
    </citation>
    <scope>NUCLEOTIDE SEQUENCE</scope>
</reference>
<dbReference type="AlphaFoldDB" id="A0AAU8HQE8"/>
<dbReference type="CDD" id="cd07793">
    <property type="entry name" value="ASKHA_NBD_FGGY_GK5-like"/>
    <property type="match status" value="1"/>
</dbReference>
<comment type="similarity">
    <text evidence="3">Belongs to the FGGY kinase family.</text>
</comment>
<dbReference type="Gene3D" id="3.30.420.40">
    <property type="match status" value="2"/>
</dbReference>
<dbReference type="EMBL" id="PP965669">
    <property type="protein sequence ID" value="XCI26118.1"/>
    <property type="molecule type" value="mRNA"/>
</dbReference>
<evidence type="ECO:0000256" key="9">
    <source>
        <dbReference type="ARBA" id="ARBA00022798"/>
    </source>
</evidence>
<dbReference type="GO" id="GO:0004370">
    <property type="term" value="F:glycerol kinase activity"/>
    <property type="evidence" value="ECO:0007669"/>
    <property type="project" value="UniProtKB-EC"/>
</dbReference>
<comment type="subcellular location">
    <subcellularLocation>
        <location evidence="1">Cytoplasm</location>
    </subcellularLocation>
</comment>
<comment type="function">
    <text evidence="12">Skin-specific kinase that plays a key role in glycerol metabolism, catalyzing its phosphorylation to produce sn-glycerol 3-phosphate. Involved in skin-specific regulation of sterol regulatory element-binding protein (SREBP) processing and lipid biosynthesis.</text>
</comment>
<dbReference type="InterPro" id="IPR000577">
    <property type="entry name" value="Carb_kinase_FGGY"/>
</dbReference>
<dbReference type="SUPFAM" id="SSF53067">
    <property type="entry name" value="Actin-like ATPase domain"/>
    <property type="match status" value="2"/>
</dbReference>
<dbReference type="GO" id="GO:0005524">
    <property type="term" value="F:ATP binding"/>
    <property type="evidence" value="ECO:0007669"/>
    <property type="project" value="UniProtKB-KW"/>
</dbReference>
<name>A0AAU8HQE8_9CUCU</name>
<keyword evidence="9" id="KW-0319">Glycerol metabolism</keyword>
<dbReference type="PANTHER" id="PTHR10196:SF68">
    <property type="entry name" value="GLYCEROL KINASE 5-RELATED"/>
    <property type="match status" value="1"/>
</dbReference>
<accession>A0AAU8HQE8</accession>
<dbReference type="InterPro" id="IPR018484">
    <property type="entry name" value="FGGY_N"/>
</dbReference>
<evidence type="ECO:0000256" key="13">
    <source>
        <dbReference type="ARBA" id="ARBA00047192"/>
    </source>
</evidence>
<dbReference type="Pfam" id="PF02782">
    <property type="entry name" value="FGGY_C"/>
    <property type="match status" value="1"/>
</dbReference>
<dbReference type="GO" id="GO:0005739">
    <property type="term" value="C:mitochondrion"/>
    <property type="evidence" value="ECO:0007669"/>
    <property type="project" value="TreeGrafter"/>
</dbReference>
<dbReference type="GO" id="GO:0006641">
    <property type="term" value="P:triglyceride metabolic process"/>
    <property type="evidence" value="ECO:0007669"/>
    <property type="project" value="TreeGrafter"/>
</dbReference>
<organism evidence="16">
    <name type="scientific">Glenea cantor</name>
    <dbReference type="NCBI Taxonomy" id="983541"/>
    <lineage>
        <taxon>Eukaryota</taxon>
        <taxon>Metazoa</taxon>
        <taxon>Ecdysozoa</taxon>
        <taxon>Arthropoda</taxon>
        <taxon>Hexapoda</taxon>
        <taxon>Insecta</taxon>
        <taxon>Pterygota</taxon>
        <taxon>Neoptera</taxon>
        <taxon>Endopterygota</taxon>
        <taxon>Coleoptera</taxon>
        <taxon>Polyphaga</taxon>
        <taxon>Cucujiformia</taxon>
        <taxon>Chrysomeloidea</taxon>
        <taxon>Cerambycidae</taxon>
        <taxon>Lamiinae</taxon>
        <taxon>Saperdini</taxon>
        <taxon>Glenea</taxon>
    </lineage>
</organism>
<evidence type="ECO:0000256" key="6">
    <source>
        <dbReference type="ARBA" id="ARBA00022679"/>
    </source>
</evidence>
<dbReference type="InterPro" id="IPR043129">
    <property type="entry name" value="ATPase_NBD"/>
</dbReference>
<dbReference type="PANTHER" id="PTHR10196">
    <property type="entry name" value="SUGAR KINASE"/>
    <property type="match status" value="1"/>
</dbReference>
<dbReference type="PIRSF" id="PIRSF000538">
    <property type="entry name" value="GlpK"/>
    <property type="match status" value="1"/>
</dbReference>
<evidence type="ECO:0000256" key="3">
    <source>
        <dbReference type="ARBA" id="ARBA00009156"/>
    </source>
</evidence>
<dbReference type="InterPro" id="IPR037444">
    <property type="entry name" value="GK5"/>
</dbReference>
<sequence>MYKSGDTPDYVAALDIGTTTIRCQIINSRTETVGVAYSAVQLHYPKPGYVEIIPDKLLEEIIKVVKQAVEDAKISISEIKSVGISTQRATFITWKKDSGEYLHNLITWKDLRAVTLIKQVNSAWLTNVVRWAAYFLYLISRNKRYGVGSKLKFCSNHVSIRLLWVLQNIKEAKEAAEKNNLMFGTLETWLIYKLTGGETYVTDISNASATGLYDPFDLDWGIMTNILGIPRNIFPKIVNNDYEFGSIKTHYFGMPIKIGCVMADQSASMFGSCSFYNHDIKVTMGTGAFLDVNTSTNIHPSLNGMYPLIGWKLKDEIVYLTESSCLDAGSLIEWMLNTGFINEPTETADMALKINDTDGVFFIPAFSGLGPPINNEKAATGFIGIKPTTSREHLVRAVLESIVFRVALAYDLLKAERCENYKTIRIDGGVSRNNFICQMLADLTGLAVERQSSEMSVLGVAFLAGITCGIWSDKEQLKEFHETEKVFTPCTSEEYKNACRRNLSEWMVAAYRFKSWYKEN</sequence>
<evidence type="ECO:0000256" key="5">
    <source>
        <dbReference type="ARBA" id="ARBA00022490"/>
    </source>
</evidence>
<evidence type="ECO:0000256" key="4">
    <source>
        <dbReference type="ARBA" id="ARBA00012099"/>
    </source>
</evidence>
<evidence type="ECO:0000256" key="7">
    <source>
        <dbReference type="ARBA" id="ARBA00022741"/>
    </source>
</evidence>
<comment type="pathway">
    <text evidence="2">Polyol metabolism; glycerol degradation via glycerol kinase pathway; sn-glycerol 3-phosphate from glycerol: step 1/1.</text>
</comment>
<evidence type="ECO:0000259" key="14">
    <source>
        <dbReference type="Pfam" id="PF00370"/>
    </source>
</evidence>
<evidence type="ECO:0000256" key="1">
    <source>
        <dbReference type="ARBA" id="ARBA00004496"/>
    </source>
</evidence>
<keyword evidence="8 16" id="KW-0418">Kinase</keyword>
<feature type="domain" description="Carbohydrate kinase FGGY N-terminal" evidence="14">
    <location>
        <begin position="10"/>
        <end position="271"/>
    </location>
</feature>
<evidence type="ECO:0000313" key="16">
    <source>
        <dbReference type="EMBL" id="XCI26118.1"/>
    </source>
</evidence>
<dbReference type="FunFam" id="3.30.420.40:FF:000104">
    <property type="entry name" value="putative glycerol kinase 5"/>
    <property type="match status" value="1"/>
</dbReference>
<evidence type="ECO:0000256" key="8">
    <source>
        <dbReference type="ARBA" id="ARBA00022777"/>
    </source>
</evidence>
<dbReference type="EC" id="2.7.1.30" evidence="4"/>
<evidence type="ECO:0000259" key="15">
    <source>
        <dbReference type="Pfam" id="PF02782"/>
    </source>
</evidence>
<keyword evidence="7" id="KW-0547">Nucleotide-binding</keyword>
<evidence type="ECO:0000256" key="2">
    <source>
        <dbReference type="ARBA" id="ARBA00005190"/>
    </source>
</evidence>
<keyword evidence="6" id="KW-0808">Transferase</keyword>
<dbReference type="GO" id="GO:0006071">
    <property type="term" value="P:glycerol metabolic process"/>
    <property type="evidence" value="ECO:0007669"/>
    <property type="project" value="UniProtKB-KW"/>
</dbReference>
<keyword evidence="10" id="KW-0067">ATP-binding</keyword>
<evidence type="ECO:0000256" key="11">
    <source>
        <dbReference type="ARBA" id="ARBA00033026"/>
    </source>
</evidence>
<dbReference type="FunFam" id="3.30.420.40:FF:000102">
    <property type="entry name" value="Putative glycerol kinase 5"/>
    <property type="match status" value="1"/>
</dbReference>
<dbReference type="InterPro" id="IPR018485">
    <property type="entry name" value="FGGY_C"/>
</dbReference>
<keyword evidence="5" id="KW-0963">Cytoplasm</keyword>
<proteinExistence type="evidence at transcript level"/>
<dbReference type="Pfam" id="PF00370">
    <property type="entry name" value="FGGY_N"/>
    <property type="match status" value="1"/>
</dbReference>
<feature type="domain" description="Carbohydrate kinase FGGY C-terminal" evidence="15">
    <location>
        <begin position="281"/>
        <end position="467"/>
    </location>
</feature>
<dbReference type="GO" id="GO:0046167">
    <property type="term" value="P:glycerol-3-phosphate biosynthetic process"/>
    <property type="evidence" value="ECO:0007669"/>
    <property type="project" value="TreeGrafter"/>
</dbReference>
<protein>
    <recommendedName>
        <fullName evidence="13">Glycerol kinase 5</fullName>
        <ecNumber evidence="4">2.7.1.30</ecNumber>
    </recommendedName>
    <alternativeName>
        <fullName evidence="11">ATP:glycerol 3-phosphotransferase 5</fullName>
    </alternativeName>
</protein>
<evidence type="ECO:0000256" key="10">
    <source>
        <dbReference type="ARBA" id="ARBA00022840"/>
    </source>
</evidence>
<evidence type="ECO:0000256" key="12">
    <source>
        <dbReference type="ARBA" id="ARBA00045165"/>
    </source>
</evidence>